<dbReference type="EMBL" id="FZOB01000010">
    <property type="protein sequence ID" value="SNR84626.1"/>
    <property type="molecule type" value="Genomic_DNA"/>
</dbReference>
<dbReference type="OrthoDB" id="9789125at2"/>
<name>A0A238ZME8_9BACT</name>
<keyword evidence="4" id="KW-1185">Reference proteome</keyword>
<feature type="domain" description="Pyruvate/ketoisovalerate oxidoreductase catalytic" evidence="2">
    <location>
        <begin position="11"/>
        <end position="173"/>
    </location>
</feature>
<evidence type="ECO:0000313" key="3">
    <source>
        <dbReference type="EMBL" id="SNR84626.1"/>
    </source>
</evidence>
<dbReference type="GO" id="GO:0016903">
    <property type="term" value="F:oxidoreductase activity, acting on the aldehyde or oxo group of donors"/>
    <property type="evidence" value="ECO:0007669"/>
    <property type="project" value="InterPro"/>
</dbReference>
<protein>
    <submittedName>
        <fullName evidence="3">Indolepyruvate ferredoxin oxidoreductase beta subunit</fullName>
    </submittedName>
</protein>
<accession>A0A238ZME8</accession>
<dbReference type="Proteomes" id="UP000198405">
    <property type="component" value="Unassembled WGS sequence"/>
</dbReference>
<proteinExistence type="predicted"/>
<keyword evidence="1" id="KW-0560">Oxidoreductase</keyword>
<dbReference type="Gene3D" id="3.40.920.10">
    <property type="entry name" value="Pyruvate-ferredoxin oxidoreductase, PFOR, domain III"/>
    <property type="match status" value="1"/>
</dbReference>
<dbReference type="PANTHER" id="PTHR43854">
    <property type="entry name" value="INDOLEPYRUVATE OXIDOREDUCTASE SUBUNIT IORB"/>
    <property type="match status" value="1"/>
</dbReference>
<dbReference type="Pfam" id="PF01558">
    <property type="entry name" value="POR"/>
    <property type="match status" value="1"/>
</dbReference>
<sequence length="179" mass="19851">MKYQIVLTGVGGQGTIFLVKLLAQCALNKNIPFIGTETHGMAQKGGTVISYLKIGDFYAPLVGKGQADIIIGLYPTETLRFLEYLKKDGKVITNVTDNFNLPKMENLNIFTVNGSRLAVNGEINPKSLNVFILGYTLQKSPDFPFTKEEIEDGIKAINAKFADTNIKAFNKGFYYRENL</sequence>
<dbReference type="PANTHER" id="PTHR43854:SF1">
    <property type="entry name" value="INDOLEPYRUVATE OXIDOREDUCTASE SUBUNIT IORB"/>
    <property type="match status" value="1"/>
</dbReference>
<evidence type="ECO:0000256" key="1">
    <source>
        <dbReference type="ARBA" id="ARBA00023002"/>
    </source>
</evidence>
<dbReference type="InterPro" id="IPR002869">
    <property type="entry name" value="Pyrv_flavodox_OxRed_cen"/>
</dbReference>
<organism evidence="3 4">
    <name type="scientific">Desulfurobacterium atlanticum</name>
    <dbReference type="NCBI Taxonomy" id="240169"/>
    <lineage>
        <taxon>Bacteria</taxon>
        <taxon>Pseudomonadati</taxon>
        <taxon>Aquificota</taxon>
        <taxon>Aquificia</taxon>
        <taxon>Desulfurobacteriales</taxon>
        <taxon>Desulfurobacteriaceae</taxon>
        <taxon>Desulfurobacterium</taxon>
    </lineage>
</organism>
<evidence type="ECO:0000259" key="2">
    <source>
        <dbReference type="Pfam" id="PF01558"/>
    </source>
</evidence>
<gene>
    <name evidence="3" type="ORF">SAMN06265340_11030</name>
</gene>
<dbReference type="SUPFAM" id="SSF53323">
    <property type="entry name" value="Pyruvate-ferredoxin oxidoreductase, PFOR, domain III"/>
    <property type="match status" value="1"/>
</dbReference>
<dbReference type="InterPro" id="IPR019752">
    <property type="entry name" value="Pyrv/ketoisovalerate_OxRed_cat"/>
</dbReference>
<dbReference type="RefSeq" id="WP_089323386.1">
    <property type="nucleotide sequence ID" value="NZ_FZOB01000010.1"/>
</dbReference>
<dbReference type="InterPro" id="IPR052198">
    <property type="entry name" value="IorB_Oxidoreductase"/>
</dbReference>
<evidence type="ECO:0000313" key="4">
    <source>
        <dbReference type="Proteomes" id="UP000198405"/>
    </source>
</evidence>
<reference evidence="4" key="1">
    <citation type="submission" date="2017-06" db="EMBL/GenBank/DDBJ databases">
        <authorList>
            <person name="Varghese N."/>
            <person name="Submissions S."/>
        </authorList>
    </citation>
    <scope>NUCLEOTIDE SEQUENCE [LARGE SCALE GENOMIC DNA]</scope>
    <source>
        <strain evidence="4">DSM 15668</strain>
    </source>
</reference>
<dbReference type="AlphaFoldDB" id="A0A238ZME8"/>
<keyword evidence="3" id="KW-0670">Pyruvate</keyword>